<organism evidence="1 2">
    <name type="scientific">Candidatus Roizmanbacteria bacterium CG_4_10_14_0_8_um_filter_39_9</name>
    <dbReference type="NCBI Taxonomy" id="1974829"/>
    <lineage>
        <taxon>Bacteria</taxon>
        <taxon>Candidatus Roizmaniibacteriota</taxon>
    </lineage>
</organism>
<dbReference type="AlphaFoldDB" id="A0A2M7QD69"/>
<dbReference type="SUPFAM" id="SSF102114">
    <property type="entry name" value="Radical SAM enzymes"/>
    <property type="match status" value="1"/>
</dbReference>
<dbReference type="InterPro" id="IPR058240">
    <property type="entry name" value="rSAM_sf"/>
</dbReference>
<dbReference type="InterPro" id="IPR013785">
    <property type="entry name" value="Aldolase_TIM"/>
</dbReference>
<feature type="non-terminal residue" evidence="1">
    <location>
        <position position="1"/>
    </location>
</feature>
<dbReference type="Proteomes" id="UP000230108">
    <property type="component" value="Unassembled WGS sequence"/>
</dbReference>
<gene>
    <name evidence="1" type="ORF">COY90_03550</name>
</gene>
<dbReference type="EMBL" id="PFLF01000076">
    <property type="protein sequence ID" value="PIY68877.1"/>
    <property type="molecule type" value="Genomic_DNA"/>
</dbReference>
<reference evidence="2" key="1">
    <citation type="submission" date="2017-09" db="EMBL/GenBank/DDBJ databases">
        <title>Depth-based differentiation of microbial function through sediment-hosted aquifers and enrichment of novel symbionts in the deep terrestrial subsurface.</title>
        <authorList>
            <person name="Probst A.J."/>
            <person name="Ladd B."/>
            <person name="Jarett J.K."/>
            <person name="Geller-Mcgrath D.E."/>
            <person name="Sieber C.M.K."/>
            <person name="Emerson J.B."/>
            <person name="Anantharaman K."/>
            <person name="Thomas B.C."/>
            <person name="Malmstrom R."/>
            <person name="Stieglmeier M."/>
            <person name="Klingl A."/>
            <person name="Woyke T."/>
            <person name="Ryan C.M."/>
            <person name="Banfield J.F."/>
        </authorList>
    </citation>
    <scope>NUCLEOTIDE SEQUENCE [LARGE SCALE GENOMIC DNA]</scope>
</reference>
<comment type="caution">
    <text evidence="1">The sequence shown here is derived from an EMBL/GenBank/DDBJ whole genome shotgun (WGS) entry which is preliminary data.</text>
</comment>
<proteinExistence type="predicted"/>
<accession>A0A2M7QD69</accession>
<protein>
    <recommendedName>
        <fullName evidence="3">Radical SAM protein</fullName>
    </recommendedName>
</protein>
<dbReference type="Gene3D" id="3.20.20.70">
    <property type="entry name" value="Aldolase class I"/>
    <property type="match status" value="1"/>
</dbReference>
<name>A0A2M7QD69_9BACT</name>
<evidence type="ECO:0008006" key="3">
    <source>
        <dbReference type="Google" id="ProtNLM"/>
    </source>
</evidence>
<sequence>DGLEKYHDSNRGQGNFKKSMDFLQKGKKMGFHIEIFSIVTRQNLKCIDKFESYLKKELGPIEVTYHPRKPITYLNIHPVSKIVGEIAGFDFLEKKEIQRLMMTKKTFPPKSLGCYQISLTSDGTVYGCCEGFEALGKIDDLIPQLIEKLKSKLGGPCLGCVQPGFLCGVKDYI</sequence>
<evidence type="ECO:0000313" key="2">
    <source>
        <dbReference type="Proteomes" id="UP000230108"/>
    </source>
</evidence>
<evidence type="ECO:0000313" key="1">
    <source>
        <dbReference type="EMBL" id="PIY68877.1"/>
    </source>
</evidence>